<keyword evidence="1" id="KW-0812">Transmembrane</keyword>
<dbReference type="Pfam" id="PF09586">
    <property type="entry name" value="YfhO"/>
    <property type="match status" value="1"/>
</dbReference>
<dbReference type="EMBL" id="CYZA01000003">
    <property type="protein sequence ID" value="CUN57848.1"/>
    <property type="molecule type" value="Genomic_DNA"/>
</dbReference>
<name>A0A173Y591_9FIRM</name>
<proteinExistence type="predicted"/>
<feature type="transmembrane region" description="Helical" evidence="1">
    <location>
        <begin position="377"/>
        <end position="397"/>
    </location>
</feature>
<evidence type="ECO:0000313" key="3">
    <source>
        <dbReference type="Proteomes" id="UP000095447"/>
    </source>
</evidence>
<evidence type="ECO:0000313" key="2">
    <source>
        <dbReference type="EMBL" id="CUN57848.1"/>
    </source>
</evidence>
<dbReference type="AlphaFoldDB" id="A0A173Y591"/>
<dbReference type="PANTHER" id="PTHR38454">
    <property type="entry name" value="INTEGRAL MEMBRANE PROTEIN-RELATED"/>
    <property type="match status" value="1"/>
</dbReference>
<dbReference type="PANTHER" id="PTHR38454:SF1">
    <property type="entry name" value="INTEGRAL MEMBRANE PROTEIN"/>
    <property type="match status" value="1"/>
</dbReference>
<organism evidence="2 3">
    <name type="scientific">Blautia obeum</name>
    <dbReference type="NCBI Taxonomy" id="40520"/>
    <lineage>
        <taxon>Bacteria</taxon>
        <taxon>Bacillati</taxon>
        <taxon>Bacillota</taxon>
        <taxon>Clostridia</taxon>
        <taxon>Lachnospirales</taxon>
        <taxon>Lachnospiraceae</taxon>
        <taxon>Blautia</taxon>
    </lineage>
</organism>
<accession>A0A173Y591</accession>
<keyword evidence="1" id="KW-1133">Transmembrane helix</keyword>
<reference evidence="2 3" key="1">
    <citation type="submission" date="2015-09" db="EMBL/GenBank/DDBJ databases">
        <authorList>
            <consortium name="Pathogen Informatics"/>
        </authorList>
    </citation>
    <scope>NUCLEOTIDE SEQUENCE [LARGE SCALE GENOMIC DNA]</scope>
    <source>
        <strain evidence="2 3">2789STDY5608838</strain>
    </source>
</reference>
<keyword evidence="1" id="KW-0472">Membrane</keyword>
<gene>
    <name evidence="2" type="ORF">ERS852395_00725</name>
</gene>
<dbReference type="InterPro" id="IPR018580">
    <property type="entry name" value="Uncharacterised_YfhO"/>
</dbReference>
<protein>
    <submittedName>
        <fullName evidence="2">Predicted membrane protein</fullName>
    </submittedName>
</protein>
<evidence type="ECO:0000256" key="1">
    <source>
        <dbReference type="SAM" id="Phobius"/>
    </source>
</evidence>
<sequence>MGTNSTAYYFSLANSSISDFFSEMYLNTPWEQHYENLDGRTILDRLASVKYFVISGDNFRYLSYGYNKEKGSAGKGKSECRAYENENALPLGYTYDSYIPESEYEKMDVVKKQQALMDGVVLEESTLPEASVDADNENIQYRMETGDGCALSKGAIRVTKEGAQLKLVFHGLTDSENYLIADNLDYDSLSPRELIGNSQWKKMSEYDQNKVLDEDSRWRYWKESKEAAMTVSSNDVTKTIKIFTDKYNAYSGRHDFLCNMGYSRSGVRTMTITFANTGVYTYDKLRVVSQPVQGIEEKTVKLGEEALENVKMGTNEITGDISVSERKALVLAVPYSKGFTAYVDGKETKLQKANTMFMALELEPGSHEIRLTYCTPYLKAGMLLSVLGLVIYVMLVFRKKK</sequence>
<dbReference type="Proteomes" id="UP000095447">
    <property type="component" value="Unassembled WGS sequence"/>
</dbReference>